<keyword evidence="8" id="KW-1185">Reference proteome</keyword>
<accession>A0A8J7FVA4</accession>
<dbReference type="GO" id="GO:0004038">
    <property type="term" value="F:allantoinase activity"/>
    <property type="evidence" value="ECO:0007669"/>
    <property type="project" value="TreeGrafter"/>
</dbReference>
<dbReference type="Proteomes" id="UP000640333">
    <property type="component" value="Unassembled WGS sequence"/>
</dbReference>
<dbReference type="AlphaFoldDB" id="A0A8J7FVA4"/>
<dbReference type="InterPro" id="IPR032466">
    <property type="entry name" value="Metal_Hydrolase"/>
</dbReference>
<dbReference type="InterPro" id="IPR006680">
    <property type="entry name" value="Amidohydro-rel"/>
</dbReference>
<dbReference type="NCBIfam" id="NF006688">
    <property type="entry name" value="PRK09236.1"/>
    <property type="match status" value="1"/>
</dbReference>
<proteinExistence type="inferred from homology"/>
<dbReference type="GO" id="GO:0006145">
    <property type="term" value="P:purine nucleobase catabolic process"/>
    <property type="evidence" value="ECO:0007669"/>
    <property type="project" value="TreeGrafter"/>
</dbReference>
<feature type="domain" description="Amidohydrolase-related" evidence="6">
    <location>
        <begin position="52"/>
        <end position="424"/>
    </location>
</feature>
<comment type="function">
    <text evidence="2">Catalyzes the reversible cyclization of carbamoyl aspartate to dihydroorotate.</text>
</comment>
<evidence type="ECO:0000256" key="2">
    <source>
        <dbReference type="ARBA" id="ARBA00002368"/>
    </source>
</evidence>
<evidence type="ECO:0000256" key="4">
    <source>
        <dbReference type="ARBA" id="ARBA00022723"/>
    </source>
</evidence>
<gene>
    <name evidence="7" type="ORF">IOQ59_12070</name>
</gene>
<organism evidence="7 8">
    <name type="scientific">Pontibacterium sinense</name>
    <dbReference type="NCBI Taxonomy" id="2781979"/>
    <lineage>
        <taxon>Bacteria</taxon>
        <taxon>Pseudomonadati</taxon>
        <taxon>Pseudomonadota</taxon>
        <taxon>Gammaproteobacteria</taxon>
        <taxon>Oceanospirillales</taxon>
        <taxon>Oceanospirillaceae</taxon>
        <taxon>Pontibacterium</taxon>
    </lineage>
</organism>
<evidence type="ECO:0000313" key="8">
    <source>
        <dbReference type="Proteomes" id="UP000640333"/>
    </source>
</evidence>
<dbReference type="Gene3D" id="2.30.40.10">
    <property type="entry name" value="Urease, subunit C, domain 1"/>
    <property type="match status" value="1"/>
</dbReference>
<evidence type="ECO:0000256" key="5">
    <source>
        <dbReference type="ARBA" id="ARBA00022801"/>
    </source>
</evidence>
<protein>
    <submittedName>
        <fullName evidence="7">Dihydroorotase</fullName>
        <ecNumber evidence="7">3.5.2.3</ecNumber>
    </submittedName>
</protein>
<dbReference type="GO" id="GO:0004151">
    <property type="term" value="F:dihydroorotase activity"/>
    <property type="evidence" value="ECO:0007669"/>
    <property type="project" value="UniProtKB-EC"/>
</dbReference>
<dbReference type="GO" id="GO:0046872">
    <property type="term" value="F:metal ion binding"/>
    <property type="evidence" value="ECO:0007669"/>
    <property type="project" value="UniProtKB-KW"/>
</dbReference>
<dbReference type="PROSITE" id="PS00483">
    <property type="entry name" value="DIHYDROOROTASE_2"/>
    <property type="match status" value="1"/>
</dbReference>
<dbReference type="CDD" id="cd01318">
    <property type="entry name" value="DHOase_IIb"/>
    <property type="match status" value="1"/>
</dbReference>
<dbReference type="Gene3D" id="3.20.20.140">
    <property type="entry name" value="Metal-dependent hydrolases"/>
    <property type="match status" value="1"/>
</dbReference>
<evidence type="ECO:0000259" key="6">
    <source>
        <dbReference type="Pfam" id="PF01979"/>
    </source>
</evidence>
<name>A0A8J7FVA4_9GAMM</name>
<dbReference type="RefSeq" id="WP_193953622.1">
    <property type="nucleotide sequence ID" value="NZ_JADEYS010000011.1"/>
</dbReference>
<comment type="cofactor">
    <cofactor evidence="1">
        <name>Zn(2+)</name>
        <dbReference type="ChEBI" id="CHEBI:29105"/>
    </cofactor>
</comment>
<dbReference type="GO" id="GO:0005737">
    <property type="term" value="C:cytoplasm"/>
    <property type="evidence" value="ECO:0007669"/>
    <property type="project" value="TreeGrafter"/>
</dbReference>
<dbReference type="InterPro" id="IPR050138">
    <property type="entry name" value="DHOase/Allantoinase_Hydrolase"/>
</dbReference>
<dbReference type="SUPFAM" id="SSF51556">
    <property type="entry name" value="Metallo-dependent hydrolases"/>
    <property type="match status" value="1"/>
</dbReference>
<dbReference type="PANTHER" id="PTHR43668">
    <property type="entry name" value="ALLANTOINASE"/>
    <property type="match status" value="1"/>
</dbReference>
<sequence>MNSTLILNACMVNEGKQRTCDVLIKEGQIEAIGSDLQHKTADRVIDASGLHLLPGMIDDQVHFREPGLTHKGDIASESAAAVAGGITSYMEMPNVDPPTLNMDALERKFARAAQRSVANYSFYLGASNHNIDQIRAIDPTRVCGVKVFMGASTGNLLVDDPDALDLIFRDSPILIATHCEDSRMIDANAERISVQYGGEVPVEMHPLIRDVDACYTSSSMAVALAKQHGSNLHVLHLTTAKELALFTAGDLVDKRITAEACVHHLWFSDLDYSEKGNRIKCNPAVKSLSDRDALREAVRSDLIDVIATDHAPHLLSEKNQPYMQAPAGLPLVEHALPMLLELYHQGVFSLEQIVQKACHNPAIRYQVAQRGFIREGYAADLVLVDLNVEQQVEDGSVRYKCGWTPFAGERFRARICQTFVNGVEVFDGTQVIANTDAAQALRFNR</sequence>
<dbReference type="PANTHER" id="PTHR43668:SF4">
    <property type="entry name" value="ALLANTOINASE"/>
    <property type="match status" value="1"/>
</dbReference>
<dbReference type="Pfam" id="PF01979">
    <property type="entry name" value="Amidohydro_1"/>
    <property type="match status" value="1"/>
</dbReference>
<keyword evidence="5 7" id="KW-0378">Hydrolase</keyword>
<comment type="caution">
    <text evidence="7">The sequence shown here is derived from an EMBL/GenBank/DDBJ whole genome shotgun (WGS) entry which is preliminary data.</text>
</comment>
<dbReference type="SUPFAM" id="SSF51338">
    <property type="entry name" value="Composite domain of metallo-dependent hydrolases"/>
    <property type="match status" value="1"/>
</dbReference>
<evidence type="ECO:0000256" key="1">
    <source>
        <dbReference type="ARBA" id="ARBA00001947"/>
    </source>
</evidence>
<evidence type="ECO:0000256" key="3">
    <source>
        <dbReference type="ARBA" id="ARBA00010286"/>
    </source>
</evidence>
<dbReference type="EMBL" id="JADEYS010000011">
    <property type="protein sequence ID" value="MBE9397995.1"/>
    <property type="molecule type" value="Genomic_DNA"/>
</dbReference>
<evidence type="ECO:0000313" key="7">
    <source>
        <dbReference type="EMBL" id="MBE9397995.1"/>
    </source>
</evidence>
<comment type="similarity">
    <text evidence="3">Belongs to the metallo-dependent hydrolases superfamily. DHOase family. Class I DHOase subfamily.</text>
</comment>
<dbReference type="InterPro" id="IPR002195">
    <property type="entry name" value="Dihydroorotase_CS"/>
</dbReference>
<reference evidence="7" key="1">
    <citation type="submission" date="2020-10" db="EMBL/GenBank/DDBJ databases">
        <title>Bacterium isolated from coastal waters sediment.</title>
        <authorList>
            <person name="Chen R.-J."/>
            <person name="Lu D.-C."/>
            <person name="Zhu K.-L."/>
            <person name="Du Z.-J."/>
        </authorList>
    </citation>
    <scope>NUCLEOTIDE SEQUENCE</scope>
    <source>
        <strain evidence="7">N1Y112</strain>
    </source>
</reference>
<dbReference type="InterPro" id="IPR011059">
    <property type="entry name" value="Metal-dep_hydrolase_composite"/>
</dbReference>
<keyword evidence="4" id="KW-0479">Metal-binding</keyword>
<dbReference type="EC" id="3.5.2.3" evidence="7"/>